<comment type="caution">
    <text evidence="1">The sequence shown here is derived from an EMBL/GenBank/DDBJ whole genome shotgun (WGS) entry which is preliminary data.</text>
</comment>
<proteinExistence type="predicted"/>
<name>Q094E0_STIAD</name>
<sequence length="101" mass="11588">MGDSPSLLLDDAARSTRRLSPSTLARLDLRRLRHLSLVHSEFEPGCPFVWGSTGGGERTNSWLHHRKRLRVRDEPRDEVHFGFLVLSGCLIFFRNLKPSFC</sequence>
<dbReference type="EMBL" id="AAMD01000040">
    <property type="protein sequence ID" value="EAU67121.1"/>
    <property type="molecule type" value="Genomic_DNA"/>
</dbReference>
<evidence type="ECO:0000313" key="1">
    <source>
        <dbReference type="EMBL" id="EAU67121.1"/>
    </source>
</evidence>
<dbReference type="AlphaFoldDB" id="Q094E0"/>
<accession>Q094E0</accession>
<protein>
    <submittedName>
        <fullName evidence="1">Isjp4 transposase</fullName>
    </submittedName>
</protein>
<gene>
    <name evidence="1" type="ORF">STIAU_2662</name>
</gene>
<reference evidence="1 2" key="1">
    <citation type="submission" date="2006-04" db="EMBL/GenBank/DDBJ databases">
        <authorList>
            <person name="Nierman W.C."/>
        </authorList>
    </citation>
    <scope>NUCLEOTIDE SEQUENCE [LARGE SCALE GENOMIC DNA]</scope>
    <source>
        <strain evidence="1 2">DW4/3-1</strain>
    </source>
</reference>
<dbReference type="Proteomes" id="UP000032702">
    <property type="component" value="Unassembled WGS sequence"/>
</dbReference>
<evidence type="ECO:0000313" key="2">
    <source>
        <dbReference type="Proteomes" id="UP000032702"/>
    </source>
</evidence>
<organism evidence="1 2">
    <name type="scientific">Stigmatella aurantiaca (strain DW4/3-1)</name>
    <dbReference type="NCBI Taxonomy" id="378806"/>
    <lineage>
        <taxon>Bacteria</taxon>
        <taxon>Pseudomonadati</taxon>
        <taxon>Myxococcota</taxon>
        <taxon>Myxococcia</taxon>
        <taxon>Myxococcales</taxon>
        <taxon>Cystobacterineae</taxon>
        <taxon>Archangiaceae</taxon>
        <taxon>Stigmatella</taxon>
    </lineage>
</organism>